<keyword evidence="1" id="KW-1133">Transmembrane helix</keyword>
<name>A0A7G6Y5S5_9MICO</name>
<dbReference type="RefSeq" id="WP_258046064.1">
    <property type="nucleotide sequence ID" value="NZ_CP043641.1"/>
</dbReference>
<proteinExistence type="predicted"/>
<evidence type="ECO:0000313" key="3">
    <source>
        <dbReference type="Proteomes" id="UP000515511"/>
    </source>
</evidence>
<feature type="transmembrane region" description="Helical" evidence="1">
    <location>
        <begin position="34"/>
        <end position="55"/>
    </location>
</feature>
<accession>A0A7G6Y5S5</accession>
<dbReference type="Proteomes" id="UP000515511">
    <property type="component" value="Chromosome"/>
</dbReference>
<sequence>MRNRLSALFMALLLVVYLVLVLQRAVLLFESGSAVGIAMSVALIVIGLIAAWALIRELLFGARTEKLVKLMAAEGTLPVDDLPHRASGRPLRDAADAEFPQFKAEVEASPESWRAWFRLGLAYDASGDRRRARAALRQAIGLYRAQERAGRATG</sequence>
<protein>
    <recommendedName>
        <fullName evidence="4">Tetratricopeptide repeat protein</fullName>
    </recommendedName>
</protein>
<dbReference type="Gene3D" id="1.25.40.10">
    <property type="entry name" value="Tetratricopeptide repeat domain"/>
    <property type="match status" value="1"/>
</dbReference>
<dbReference type="AlphaFoldDB" id="A0A7G6Y5S5"/>
<gene>
    <name evidence="2" type="ORF">F1C12_00880</name>
</gene>
<evidence type="ECO:0008006" key="4">
    <source>
        <dbReference type="Google" id="ProtNLM"/>
    </source>
</evidence>
<evidence type="ECO:0000256" key="1">
    <source>
        <dbReference type="SAM" id="Phobius"/>
    </source>
</evidence>
<keyword evidence="1" id="KW-0812">Transmembrane</keyword>
<dbReference type="SUPFAM" id="SSF48452">
    <property type="entry name" value="TPR-like"/>
    <property type="match status" value="1"/>
</dbReference>
<keyword evidence="1" id="KW-0472">Membrane</keyword>
<dbReference type="KEGG" id="lse:F1C12_00880"/>
<reference evidence="3" key="1">
    <citation type="submission" date="2019-09" db="EMBL/GenBank/DDBJ databases">
        <title>Antimicrobial potential of Antarctic Bacteria.</title>
        <authorList>
            <person name="Benaud N."/>
            <person name="Edwards R.J."/>
            <person name="Ferrari B.C."/>
        </authorList>
    </citation>
    <scope>NUCLEOTIDE SEQUENCE [LARGE SCALE GENOMIC DNA]</scope>
    <source>
        <strain evidence="3">INR9</strain>
    </source>
</reference>
<organism evidence="2 3">
    <name type="scientific">Leifsonia shinshuensis</name>
    <dbReference type="NCBI Taxonomy" id="150026"/>
    <lineage>
        <taxon>Bacteria</taxon>
        <taxon>Bacillati</taxon>
        <taxon>Actinomycetota</taxon>
        <taxon>Actinomycetes</taxon>
        <taxon>Micrococcales</taxon>
        <taxon>Microbacteriaceae</taxon>
        <taxon>Leifsonia</taxon>
    </lineage>
</organism>
<dbReference type="InterPro" id="IPR011990">
    <property type="entry name" value="TPR-like_helical_dom_sf"/>
</dbReference>
<dbReference type="EMBL" id="CP043641">
    <property type="protein sequence ID" value="QNE33840.1"/>
    <property type="molecule type" value="Genomic_DNA"/>
</dbReference>
<evidence type="ECO:0000313" key="2">
    <source>
        <dbReference type="EMBL" id="QNE33840.1"/>
    </source>
</evidence>